<accession>A0A6I3SN12</accession>
<dbReference type="Gene3D" id="3.40.950.10">
    <property type="entry name" value="Fe-only Hydrogenase (Larger Subunit), Chain L, domain 3"/>
    <property type="match status" value="1"/>
</dbReference>
<dbReference type="SUPFAM" id="SSF54862">
    <property type="entry name" value="4Fe-4S ferredoxins"/>
    <property type="match status" value="1"/>
</dbReference>
<dbReference type="InterPro" id="IPR004108">
    <property type="entry name" value="Fe_hydrogenase_lsu_C"/>
</dbReference>
<dbReference type="Gene3D" id="3.30.70.20">
    <property type="match status" value="2"/>
</dbReference>
<dbReference type="PANTHER" id="PTHR42859">
    <property type="entry name" value="OXIDOREDUCTASE"/>
    <property type="match status" value="1"/>
</dbReference>
<keyword evidence="6" id="KW-0411">Iron-sulfur</keyword>
<name>A0A6I3SN12_HELMO</name>
<keyword evidence="3" id="KW-0479">Metal-binding</keyword>
<evidence type="ECO:0000259" key="7">
    <source>
        <dbReference type="PROSITE" id="PS51379"/>
    </source>
</evidence>
<dbReference type="Pfam" id="PF00037">
    <property type="entry name" value="Fer4"/>
    <property type="match status" value="2"/>
</dbReference>
<dbReference type="InterPro" id="IPR050294">
    <property type="entry name" value="RnfB_subfamily"/>
</dbReference>
<evidence type="ECO:0000256" key="3">
    <source>
        <dbReference type="ARBA" id="ARBA00022723"/>
    </source>
</evidence>
<evidence type="ECO:0000313" key="8">
    <source>
        <dbReference type="EMBL" id="MTV50105.1"/>
    </source>
</evidence>
<comment type="caution">
    <text evidence="8">The sequence shown here is derived from an EMBL/GenBank/DDBJ whole genome shotgun (WGS) entry which is preliminary data.</text>
</comment>
<organism evidence="8 9">
    <name type="scientific">Heliobacterium mobile</name>
    <name type="common">Heliobacillus mobilis</name>
    <dbReference type="NCBI Taxonomy" id="28064"/>
    <lineage>
        <taxon>Bacteria</taxon>
        <taxon>Bacillati</taxon>
        <taxon>Bacillota</taxon>
        <taxon>Clostridia</taxon>
        <taxon>Eubacteriales</taxon>
        <taxon>Heliobacteriaceae</taxon>
        <taxon>Heliobacterium</taxon>
    </lineage>
</organism>
<reference evidence="8 9" key="1">
    <citation type="submission" date="2019-11" db="EMBL/GenBank/DDBJ databases">
        <title>Whole-genome sequence of a the green, strictly anaerobic photosynthetic bacterium Heliobacillus mobilis DSM 6151.</title>
        <authorList>
            <person name="Kyndt J.A."/>
            <person name="Meyer T.E."/>
        </authorList>
    </citation>
    <scope>NUCLEOTIDE SEQUENCE [LARGE SCALE GENOMIC DNA]</scope>
    <source>
        <strain evidence="8 9">DSM 6151</strain>
    </source>
</reference>
<evidence type="ECO:0000256" key="4">
    <source>
        <dbReference type="ARBA" id="ARBA00022982"/>
    </source>
</evidence>
<dbReference type="EMBL" id="WNKU01000019">
    <property type="protein sequence ID" value="MTV50105.1"/>
    <property type="molecule type" value="Genomic_DNA"/>
</dbReference>
<dbReference type="InterPro" id="IPR009016">
    <property type="entry name" value="Fe_hydrogenase"/>
</dbReference>
<dbReference type="Proteomes" id="UP000430670">
    <property type="component" value="Unassembled WGS sequence"/>
</dbReference>
<protein>
    <submittedName>
        <fullName evidence="8">4Fe-4S dicluster domain-containing protein</fullName>
    </submittedName>
</protein>
<evidence type="ECO:0000256" key="6">
    <source>
        <dbReference type="ARBA" id="ARBA00023014"/>
    </source>
</evidence>
<keyword evidence="2" id="KW-0004">4Fe-4S</keyword>
<evidence type="ECO:0000256" key="1">
    <source>
        <dbReference type="ARBA" id="ARBA00022448"/>
    </source>
</evidence>
<feature type="domain" description="4Fe-4S ferredoxin-type" evidence="7">
    <location>
        <begin position="168"/>
        <end position="197"/>
    </location>
</feature>
<dbReference type="PANTHER" id="PTHR42859:SF10">
    <property type="entry name" value="DIMETHYLSULFOXIDE REDUCTASE CHAIN B"/>
    <property type="match status" value="1"/>
</dbReference>
<dbReference type="AlphaFoldDB" id="A0A6I3SN12"/>
<evidence type="ECO:0000313" key="9">
    <source>
        <dbReference type="Proteomes" id="UP000430670"/>
    </source>
</evidence>
<dbReference type="PROSITE" id="PS51379">
    <property type="entry name" value="4FE4S_FER_2"/>
    <property type="match status" value="2"/>
</dbReference>
<dbReference type="Pfam" id="PF02906">
    <property type="entry name" value="Fe_hyd_lg_C"/>
    <property type="match status" value="1"/>
</dbReference>
<dbReference type="NCBIfam" id="TIGR04105">
    <property type="entry name" value="FeFe_hydrog_B1"/>
    <property type="match status" value="1"/>
</dbReference>
<dbReference type="CDD" id="cd10549">
    <property type="entry name" value="MtMvhB_like"/>
    <property type="match status" value="1"/>
</dbReference>
<gene>
    <name evidence="8" type="ORF">GJ688_14100</name>
</gene>
<dbReference type="InterPro" id="IPR017900">
    <property type="entry name" value="4Fe4S_Fe_S_CS"/>
</dbReference>
<dbReference type="GO" id="GO:0046872">
    <property type="term" value="F:metal ion binding"/>
    <property type="evidence" value="ECO:0007669"/>
    <property type="project" value="UniProtKB-KW"/>
</dbReference>
<dbReference type="PROSITE" id="PS00198">
    <property type="entry name" value="4FE4S_FER_1"/>
    <property type="match status" value="1"/>
</dbReference>
<dbReference type="GO" id="GO:0051539">
    <property type="term" value="F:4 iron, 4 sulfur cluster binding"/>
    <property type="evidence" value="ECO:0007669"/>
    <property type="project" value="UniProtKB-KW"/>
</dbReference>
<sequence length="484" mass="52884">MPRKFETTVQLLRHEVLTHVAKLSMEKTLDQHKDLIPYMIVKGKKPHFRCCVYKERAVLRERIILACGNDVRGSSGGIIQVMETACDECPVERFTVTEACRGCIAHPCMEVCPVNAIGQISRKAIINQEKCIECGRCKQACPYGAITDTLRPCVKACPVKAITTGEDRLAKIDPEKCINCGQCAYRCPFGAISEKSFITHVIQSLQAKDHPVYAIVAPAVVAQFQDATLGQLRTALKKIGFFDVYEAALGADMIIPEEAAELEEKIQAGSFLTTSCCPAFVEMIEKHFPELKEHVSSAVSPMIAVARYLKAKTPEAEVVFIGPCIAKKAETVREDVVGAVDHALTFEELLAILSASEIDPAQCEENHREETSPFGRAFARSGGVTQAVVQSLKESNKDITVKPLKCNGAEECIKALRIAKAGKLPENFIEGMACINGCIGGPAALNHSPKAKVLVDKFSQEAQMKTIQEANTTVKDVPISLHRD</sequence>
<keyword evidence="4" id="KW-0249">Electron transport</keyword>
<keyword evidence="9" id="KW-1185">Reference proteome</keyword>
<proteinExistence type="predicted"/>
<keyword evidence="5" id="KW-0408">Iron</keyword>
<dbReference type="SUPFAM" id="SSF53920">
    <property type="entry name" value="Fe-only hydrogenase"/>
    <property type="match status" value="1"/>
</dbReference>
<evidence type="ECO:0000256" key="2">
    <source>
        <dbReference type="ARBA" id="ARBA00022485"/>
    </source>
</evidence>
<dbReference type="RefSeq" id="WP_155477198.1">
    <property type="nucleotide sequence ID" value="NZ_WNKU01000019.1"/>
</dbReference>
<feature type="domain" description="4Fe-4S ferredoxin-type" evidence="7">
    <location>
        <begin position="122"/>
        <end position="151"/>
    </location>
</feature>
<dbReference type="InterPro" id="IPR027631">
    <property type="entry name" value="Mono_FeFe_hydrog"/>
</dbReference>
<evidence type="ECO:0000256" key="5">
    <source>
        <dbReference type="ARBA" id="ARBA00023004"/>
    </source>
</evidence>
<dbReference type="InterPro" id="IPR017896">
    <property type="entry name" value="4Fe4S_Fe-S-bd"/>
</dbReference>
<keyword evidence="1" id="KW-0813">Transport</keyword>
<dbReference type="OrthoDB" id="9798098at2"/>